<dbReference type="CDD" id="cd13925">
    <property type="entry name" value="RPF"/>
    <property type="match status" value="1"/>
</dbReference>
<dbReference type="PANTHER" id="PTHR34700">
    <property type="entry name" value="POTASSIUM BINDING PROTEIN KBP"/>
    <property type="match status" value="1"/>
</dbReference>
<gene>
    <name evidence="5" type="ORF">ACFSJS_23745</name>
</gene>
<feature type="region of interest" description="Disordered" evidence="3">
    <location>
        <begin position="116"/>
        <end position="207"/>
    </location>
</feature>
<keyword evidence="2" id="KW-0378">Hydrolase</keyword>
<accession>A0ABW4PPI9</accession>
<dbReference type="SMART" id="SM00257">
    <property type="entry name" value="LysM"/>
    <property type="match status" value="1"/>
</dbReference>
<dbReference type="RefSeq" id="WP_380903724.1">
    <property type="nucleotide sequence ID" value="NZ_JBHUFU010000017.1"/>
</dbReference>
<dbReference type="EMBL" id="JBHUFU010000017">
    <property type="protein sequence ID" value="MFD1832633.1"/>
    <property type="molecule type" value="Genomic_DNA"/>
</dbReference>
<dbReference type="Pfam" id="PF06737">
    <property type="entry name" value="Transglycosylas"/>
    <property type="match status" value="1"/>
</dbReference>
<reference evidence="6" key="1">
    <citation type="journal article" date="2019" name="Int. J. Syst. Evol. Microbiol.">
        <title>The Global Catalogue of Microorganisms (GCM) 10K type strain sequencing project: providing services to taxonomists for standard genome sequencing and annotation.</title>
        <authorList>
            <consortium name="The Broad Institute Genomics Platform"/>
            <consortium name="The Broad Institute Genome Sequencing Center for Infectious Disease"/>
            <person name="Wu L."/>
            <person name="Ma J."/>
        </authorList>
    </citation>
    <scope>NUCLEOTIDE SEQUENCE [LARGE SCALE GENOMIC DNA]</scope>
    <source>
        <strain evidence="6">CGMCC 4.7455</strain>
    </source>
</reference>
<sequence>MLFTGKGHDSRTVRAVRAAALTGAAIAAPVAGAPGASAAPVDTWERVARCESGGNWSINTGNGYYGGLQFSQSSWEAAGGTRYAPRADLATREQQIAVAERLLALQGPRAWACADEGGLTAGGPAADVDPGGAGERSGQQESRSHPPARRPRAQEQSRPDAQQAAGAERAGAAGNAESAGNAGTTAGKDGATAGKDGSTEEAGGTYTVRSGDTLRAIAAAHGTTWQQVYEENRDVVGDDPNLIFPGQQLRV</sequence>
<dbReference type="Proteomes" id="UP001597365">
    <property type="component" value="Unassembled WGS sequence"/>
</dbReference>
<comment type="caution">
    <text evidence="5">The sequence shown here is derived from an EMBL/GenBank/DDBJ whole genome shotgun (WGS) entry which is preliminary data.</text>
</comment>
<dbReference type="CDD" id="cd00118">
    <property type="entry name" value="LysM"/>
    <property type="match status" value="1"/>
</dbReference>
<dbReference type="Gene3D" id="3.10.350.10">
    <property type="entry name" value="LysM domain"/>
    <property type="match status" value="1"/>
</dbReference>
<evidence type="ECO:0000256" key="3">
    <source>
        <dbReference type="SAM" id="MobiDB-lite"/>
    </source>
</evidence>
<name>A0ABW4PPI9_9ACTN</name>
<dbReference type="InterPro" id="IPR036779">
    <property type="entry name" value="LysM_dom_sf"/>
</dbReference>
<proteinExistence type="inferred from homology"/>
<dbReference type="PANTHER" id="PTHR34700:SF4">
    <property type="entry name" value="PHAGE-LIKE ELEMENT PBSX PROTEIN XKDP"/>
    <property type="match status" value="1"/>
</dbReference>
<feature type="domain" description="LysM" evidence="4">
    <location>
        <begin position="204"/>
        <end position="251"/>
    </location>
</feature>
<feature type="compositionally biased region" description="Low complexity" evidence="3">
    <location>
        <begin position="161"/>
        <end position="196"/>
    </location>
</feature>
<dbReference type="InterPro" id="IPR018392">
    <property type="entry name" value="LysM"/>
</dbReference>
<evidence type="ECO:0000259" key="4">
    <source>
        <dbReference type="PROSITE" id="PS51782"/>
    </source>
</evidence>
<dbReference type="InterPro" id="IPR010618">
    <property type="entry name" value="RPF"/>
</dbReference>
<evidence type="ECO:0000256" key="1">
    <source>
        <dbReference type="ARBA" id="ARBA00010830"/>
    </source>
</evidence>
<dbReference type="InterPro" id="IPR023346">
    <property type="entry name" value="Lysozyme-like_dom_sf"/>
</dbReference>
<dbReference type="PROSITE" id="PS51782">
    <property type="entry name" value="LYSM"/>
    <property type="match status" value="1"/>
</dbReference>
<protein>
    <submittedName>
        <fullName evidence="5">Transglycosylase family protein</fullName>
    </submittedName>
</protein>
<dbReference type="SUPFAM" id="SSF53955">
    <property type="entry name" value="Lysozyme-like"/>
    <property type="match status" value="1"/>
</dbReference>
<organism evidence="5 6">
    <name type="scientific">Streptomyces desertarenae</name>
    <dbReference type="NCBI Taxonomy" id="2666184"/>
    <lineage>
        <taxon>Bacteria</taxon>
        <taxon>Bacillati</taxon>
        <taxon>Actinomycetota</taxon>
        <taxon>Actinomycetes</taxon>
        <taxon>Kitasatosporales</taxon>
        <taxon>Streptomycetaceae</taxon>
        <taxon>Streptomyces</taxon>
    </lineage>
</organism>
<evidence type="ECO:0000256" key="2">
    <source>
        <dbReference type="ARBA" id="ARBA00022801"/>
    </source>
</evidence>
<dbReference type="InterPro" id="IPR052196">
    <property type="entry name" value="Bact_Kbp"/>
</dbReference>
<evidence type="ECO:0000313" key="5">
    <source>
        <dbReference type="EMBL" id="MFD1832633.1"/>
    </source>
</evidence>
<keyword evidence="6" id="KW-1185">Reference proteome</keyword>
<evidence type="ECO:0000313" key="6">
    <source>
        <dbReference type="Proteomes" id="UP001597365"/>
    </source>
</evidence>
<dbReference type="Pfam" id="PF01476">
    <property type="entry name" value="LysM"/>
    <property type="match status" value="1"/>
</dbReference>
<dbReference type="Gene3D" id="1.10.530.10">
    <property type="match status" value="1"/>
</dbReference>
<comment type="similarity">
    <text evidence="1">Belongs to the transglycosylase family. Rpf subfamily.</text>
</comment>
<dbReference type="SUPFAM" id="SSF54106">
    <property type="entry name" value="LysM domain"/>
    <property type="match status" value="1"/>
</dbReference>